<sequence length="551" mass="64570">MSKAIEELKNYIKENSGSANEFLLNLNHFGLENIYFQEYKNKDEYLNLSKFNKHMKGFGETVEKELEQLAFKFEEAGIKLVHFKGVLLAKELYSPPELRKFSDIDVLIDTNYLAEALDIFRELGYVFSEGNKVPSINTKLNFPFFDYLTRTCHIQELVKTIYVDEEPVKLFVDLHARIFNDLVTEWSYVKSIILRALKSDKYWLLEHNDRLIHLLCNFTKDYIDTGIMHTFLGQPVKKKLVSLLDSALLIDKYTSLIHWDTIISRSMGWGKQGELLFALKIFNEIFKQRVPSEVFTKLEENLGNYKNEVGYKVRALPYYLRKDPNSILWAERLTLYRESINEMDWKGPILRISEAERIIVNRECIKLGNSSDEERKISFRFDLKIEDKYLIVQTLVHDEWFTHSKINNSNSNFISLYFGTSGIDDQGNRVPLVQILNFYPKYNTGDVNLLYIWNSIKEKDTTDSYTGDKNTIPFTHPYKLNAKANGYELTIYLPLNELLFYREGDSACWFDINVSYSNEDGKGRECILAYANRNGQRWYDPSCYAKLILNE</sequence>
<dbReference type="Pfam" id="PF14907">
    <property type="entry name" value="NTP_transf_5"/>
    <property type="match status" value="1"/>
</dbReference>
<dbReference type="Gene3D" id="2.60.40.1190">
    <property type="match status" value="1"/>
</dbReference>
<dbReference type="InterPro" id="IPR039498">
    <property type="entry name" value="NTP_transf_5"/>
</dbReference>
<dbReference type="EMBL" id="CP130318">
    <property type="protein sequence ID" value="WNQ09654.1"/>
    <property type="molecule type" value="Genomic_DNA"/>
</dbReference>
<gene>
    <name evidence="1" type="ORF">MJA45_18740</name>
</gene>
<organism evidence="1 2">
    <name type="scientific">Paenibacillus aurantius</name>
    <dbReference type="NCBI Taxonomy" id="2918900"/>
    <lineage>
        <taxon>Bacteria</taxon>
        <taxon>Bacillati</taxon>
        <taxon>Bacillota</taxon>
        <taxon>Bacilli</taxon>
        <taxon>Bacillales</taxon>
        <taxon>Paenibacillaceae</taxon>
        <taxon>Paenibacillus</taxon>
    </lineage>
</organism>
<proteinExistence type="predicted"/>
<reference evidence="1 2" key="1">
    <citation type="submission" date="2022-02" db="EMBL/GenBank/DDBJ databases">
        <title>Paenibacillus sp. MBLB1776 Whole Genome Shotgun Sequencing.</title>
        <authorList>
            <person name="Hwang C.Y."/>
            <person name="Cho E.-S."/>
            <person name="Seo M.-J."/>
        </authorList>
    </citation>
    <scope>NUCLEOTIDE SEQUENCE [LARGE SCALE GENOMIC DNA]</scope>
    <source>
        <strain evidence="1 2">MBLB1776</strain>
    </source>
</reference>
<evidence type="ECO:0000313" key="2">
    <source>
        <dbReference type="Proteomes" id="UP001305702"/>
    </source>
</evidence>
<dbReference type="Proteomes" id="UP001305702">
    <property type="component" value="Chromosome"/>
</dbReference>
<dbReference type="KEGG" id="paun:MJA45_18740"/>
<evidence type="ECO:0000313" key="1">
    <source>
        <dbReference type="EMBL" id="WNQ09654.1"/>
    </source>
</evidence>
<protein>
    <submittedName>
        <fullName evidence="1">Nucleotidyltransferase family protein</fullName>
    </submittedName>
</protein>
<accession>A0AA96L9K7</accession>
<name>A0AA96L9K7_9BACL</name>
<keyword evidence="2" id="KW-1185">Reference proteome</keyword>
<dbReference type="RefSeq" id="WP_315603427.1">
    <property type="nucleotide sequence ID" value="NZ_CP130318.1"/>
</dbReference>
<dbReference type="AlphaFoldDB" id="A0AA96L9K7"/>